<dbReference type="RefSeq" id="WP_143811217.1">
    <property type="nucleotide sequence ID" value="NZ_WHNP01000049.1"/>
</dbReference>
<reference evidence="2 3" key="1">
    <citation type="submission" date="2019-10" db="EMBL/GenBank/DDBJ databases">
        <title>Paraburkholderia sp. isolated from nodules of Mimosa pudica from Brazilian Atlantic Forest soils.</title>
        <authorList>
            <person name="Paulitsch F."/>
            <person name="Hungria M."/>
            <person name="Dall'Agnol R."/>
        </authorList>
    </citation>
    <scope>NUCLEOTIDE SEQUENCE [LARGE SCALE GENOMIC DNA]</scope>
    <source>
        <strain evidence="2 3">CNPSo 3157</strain>
    </source>
</reference>
<keyword evidence="1" id="KW-1133">Transmembrane helix</keyword>
<proteinExistence type="predicted"/>
<comment type="caution">
    <text evidence="2">The sequence shown here is derived from an EMBL/GenBank/DDBJ whole genome shotgun (WGS) entry which is preliminary data.</text>
</comment>
<keyword evidence="1" id="KW-0812">Transmembrane</keyword>
<evidence type="ECO:0000313" key="2">
    <source>
        <dbReference type="EMBL" id="MPW21750.1"/>
    </source>
</evidence>
<dbReference type="Proteomes" id="UP000484381">
    <property type="component" value="Unassembled WGS sequence"/>
</dbReference>
<dbReference type="AlphaFoldDB" id="A0A7X1TJN5"/>
<protein>
    <submittedName>
        <fullName evidence="2">Uncharacterized protein</fullName>
    </submittedName>
</protein>
<gene>
    <name evidence="2" type="ORF">GCT13_33970</name>
</gene>
<keyword evidence="1" id="KW-0472">Membrane</keyword>
<dbReference type="EMBL" id="WHNP01000049">
    <property type="protein sequence ID" value="MPW21750.1"/>
    <property type="molecule type" value="Genomic_DNA"/>
</dbReference>
<evidence type="ECO:0000256" key="1">
    <source>
        <dbReference type="SAM" id="Phobius"/>
    </source>
</evidence>
<evidence type="ECO:0000313" key="3">
    <source>
        <dbReference type="Proteomes" id="UP000484381"/>
    </source>
</evidence>
<feature type="transmembrane region" description="Helical" evidence="1">
    <location>
        <begin position="60"/>
        <end position="79"/>
    </location>
</feature>
<organism evidence="2 3">
    <name type="scientific">Paraburkholderia franconis</name>
    <dbReference type="NCBI Taxonomy" id="2654983"/>
    <lineage>
        <taxon>Bacteria</taxon>
        <taxon>Pseudomonadati</taxon>
        <taxon>Pseudomonadota</taxon>
        <taxon>Betaproteobacteria</taxon>
        <taxon>Burkholderiales</taxon>
        <taxon>Burkholderiaceae</taxon>
        <taxon>Paraburkholderia</taxon>
    </lineage>
</organism>
<accession>A0A7X1TJN5</accession>
<keyword evidence="3" id="KW-1185">Reference proteome</keyword>
<sequence length="107" mass="12064">MIDKNNFRSARPRTTNMAARTHLIPSYDYARLTARTEHELHEFIAREATRAGRRRLHHDFALGALGALALWFSLARGLVGPEDTAGRARFAADHDRLAGLIRDGFTH</sequence>
<name>A0A7X1TJN5_9BURK</name>